<evidence type="ECO:0000256" key="13">
    <source>
        <dbReference type="PROSITE-ProRule" id="PRU00409"/>
    </source>
</evidence>
<dbReference type="NCBIfam" id="TIGR02068">
    <property type="entry name" value="cya_phycin_syn"/>
    <property type="match status" value="1"/>
</dbReference>
<dbReference type="InterPro" id="IPR013221">
    <property type="entry name" value="Mur_ligase_cen"/>
</dbReference>
<dbReference type="PANTHER" id="PTHR23135">
    <property type="entry name" value="MUR LIGASE FAMILY MEMBER"/>
    <property type="match status" value="1"/>
</dbReference>
<dbReference type="Pfam" id="PF08443">
    <property type="entry name" value="RimK"/>
    <property type="match status" value="1"/>
</dbReference>
<keyword evidence="7 15" id="KW-0436">Ligase</keyword>
<feature type="domain" description="ATP-grasp" evidence="14">
    <location>
        <begin position="222"/>
        <end position="475"/>
    </location>
</feature>
<evidence type="ECO:0000259" key="14">
    <source>
        <dbReference type="PROSITE" id="PS50975"/>
    </source>
</evidence>
<comment type="subunit">
    <text evidence="3">Homodimer.</text>
</comment>
<evidence type="ECO:0000256" key="4">
    <source>
        <dbReference type="ARBA" id="ARBA00012968"/>
    </source>
</evidence>
<dbReference type="Pfam" id="PF02222">
    <property type="entry name" value="ATP-grasp"/>
    <property type="match status" value="1"/>
</dbReference>
<dbReference type="InterPro" id="IPR013651">
    <property type="entry name" value="ATP-grasp_RimK-type"/>
</dbReference>
<dbReference type="PROSITE" id="PS50975">
    <property type="entry name" value="ATP_GRASP"/>
    <property type="match status" value="1"/>
</dbReference>
<evidence type="ECO:0000256" key="6">
    <source>
        <dbReference type="ARBA" id="ARBA00022036"/>
    </source>
</evidence>
<comment type="function">
    <text evidence="1">Catalyzes the ATP-dependent polymerization of arginine and aspartate to multi-L-arginyl-poly-L-aspartic acid (cyanophycin; a water-insoluble reserve polymer).</text>
</comment>
<dbReference type="STRING" id="458.Lrub_0392"/>
<dbReference type="Pfam" id="PF08245">
    <property type="entry name" value="Mur_ligase_M"/>
    <property type="match status" value="1"/>
</dbReference>
<evidence type="ECO:0000256" key="2">
    <source>
        <dbReference type="ARBA" id="ARBA00009060"/>
    </source>
</evidence>
<dbReference type="Pfam" id="PF02875">
    <property type="entry name" value="Mur_ligase_C"/>
    <property type="match status" value="1"/>
</dbReference>
<keyword evidence="8 13" id="KW-0547">Nucleotide-binding</keyword>
<dbReference type="RefSeq" id="WP_058530525.1">
    <property type="nucleotide sequence ID" value="NZ_CAAAIN010000010.1"/>
</dbReference>
<evidence type="ECO:0000313" key="15">
    <source>
        <dbReference type="EMBL" id="KTD49764.1"/>
    </source>
</evidence>
<dbReference type="InterPro" id="IPR011810">
    <property type="entry name" value="Cya_phycin_syn"/>
</dbReference>
<reference evidence="15 16" key="1">
    <citation type="submission" date="2015-11" db="EMBL/GenBank/DDBJ databases">
        <title>Genomic analysis of 38 Legionella species identifies large and diverse effector repertoires.</title>
        <authorList>
            <person name="Burstein D."/>
            <person name="Amaro F."/>
            <person name="Zusman T."/>
            <person name="Lifshitz Z."/>
            <person name="Cohen O."/>
            <person name="Gilbert J.A."/>
            <person name="Pupko T."/>
            <person name="Shuman H.A."/>
            <person name="Segal G."/>
        </authorList>
    </citation>
    <scope>NUCLEOTIDE SEQUENCE [LARGE SCALE GENOMIC DNA]</scope>
    <source>
        <strain evidence="15 16">WA-270A-C2</strain>
    </source>
</reference>
<evidence type="ECO:0000256" key="12">
    <source>
        <dbReference type="ARBA" id="ARBA00048425"/>
    </source>
</evidence>
<evidence type="ECO:0000256" key="5">
    <source>
        <dbReference type="ARBA" id="ARBA00013005"/>
    </source>
</evidence>
<evidence type="ECO:0000256" key="9">
    <source>
        <dbReference type="ARBA" id="ARBA00022840"/>
    </source>
</evidence>
<dbReference type="GO" id="GO:0005524">
    <property type="term" value="F:ATP binding"/>
    <property type="evidence" value="ECO:0007669"/>
    <property type="project" value="UniProtKB-UniRule"/>
</dbReference>
<evidence type="ECO:0000256" key="11">
    <source>
        <dbReference type="ARBA" id="ARBA00048094"/>
    </source>
</evidence>
<dbReference type="EC" id="6.3.2.29" evidence="5"/>
<dbReference type="InterPro" id="IPR036615">
    <property type="entry name" value="Mur_ligase_C_dom_sf"/>
</dbReference>
<proteinExistence type="inferred from homology"/>
<dbReference type="Gene3D" id="3.30.470.20">
    <property type="entry name" value="ATP-grasp fold, B domain"/>
    <property type="match status" value="2"/>
</dbReference>
<sequence>MEILKINILRGPNYWSNTRCRLIVIKLDLHEFERLPTHCLPGFYADLSKLLPSLHEHYCSENHKGGFLKRVNEGTWLGHVIEHVALELQWLAGMECGFGRTRSAAEPGVYHVVFSYEFEKAGVYAAYRAVELVRTLACQKKYTRLADDIRRLRAIRDQESLGPSTQAILTEAARRNIPFRRLDSASLIQLGHGRQQKQIRAAITSDTSTLGVDNASDKELTKNMLAAELIPVPRGVVITRLSELDAALEEIGFPCVIKPLSGNHGRGATTHIMNKEKARSAFSLAQQVSSEVIVEQLIEGHDYRFLVINYQLVAVAQRSPAAIVGDGTSTIQQLIDAINQQPERGRSHENYLTAITIDDVTLDILKEENLNLDSVLSMGTVLRLKHAANISSGGTSADVTADVHPDNVFMAERIARLMNLDLCGIDIMAQNIRLPITEGHGAILEVNASPGLRMHLRPTHGRAINVAKPILDMLFPNNQSGRIPLVAVTGTNGKTTTVRLMAHFAREAGHQVGFTTTDAVYINQNTLYLGDCSGPFCANLVLRDPLVDFAVLECARGGILRAGLGFDQCQVSIITNVSSDHLGQNDIHTLSDMARVKEVVARSTAPTGYAVLNADDDLVFAMKKSLACKIALFSMHKDNKRIHDHCHTGGLAAYIDSGRLIIRAHDEIIPLQSLANIPITHGGKASCMIQNALAATLAAVAMNFNKTDIAAWLTTFYPIPEMIPGRMNVYSFNHFQVMLDYCHNEAAFIELQKYLKQLKCTKKIGIIAATGDRSPDDIKKVGFFAAQMYDEIIIRHDSDGRGRSNEELTRLIVQGIDEADSKLVKDIQIIPNEKQALSHALERAKPGTFIVYFPEDVLAATAHLKTLHKEWNADYTSA</sequence>
<dbReference type="InterPro" id="IPR044019">
    <property type="entry name" value="Cyanophycin_syn_N"/>
</dbReference>
<comment type="catalytic activity">
    <reaction evidence="12">
        <text>[L-4-(L-arginin-2-N-yl)aspartate](n) + L-aspartate + ATP = [L-4-(L-arginin-2-N-yl)aspartate](n)-L-aspartate + ADP + phosphate + H(+)</text>
        <dbReference type="Rhea" id="RHEA:13277"/>
        <dbReference type="Rhea" id="RHEA-COMP:13728"/>
        <dbReference type="Rhea" id="RHEA-COMP:13733"/>
        <dbReference type="ChEBI" id="CHEBI:15378"/>
        <dbReference type="ChEBI" id="CHEBI:29991"/>
        <dbReference type="ChEBI" id="CHEBI:30616"/>
        <dbReference type="ChEBI" id="CHEBI:43474"/>
        <dbReference type="ChEBI" id="CHEBI:137986"/>
        <dbReference type="ChEBI" id="CHEBI:137990"/>
        <dbReference type="ChEBI" id="CHEBI:456216"/>
        <dbReference type="EC" id="6.3.2.29"/>
    </reaction>
</comment>
<evidence type="ECO:0000256" key="3">
    <source>
        <dbReference type="ARBA" id="ARBA00011738"/>
    </source>
</evidence>
<dbReference type="InterPro" id="IPR011761">
    <property type="entry name" value="ATP-grasp"/>
</dbReference>
<dbReference type="GO" id="GO:0046872">
    <property type="term" value="F:metal ion binding"/>
    <property type="evidence" value="ECO:0007669"/>
    <property type="project" value="InterPro"/>
</dbReference>
<comment type="caution">
    <text evidence="15">The sequence shown here is derived from an EMBL/GenBank/DDBJ whole genome shotgun (WGS) entry which is preliminary data.</text>
</comment>
<gene>
    <name evidence="15" type="primary">cphA</name>
    <name evidence="15" type="ORF">Lrub_0392</name>
</gene>
<dbReference type="Gene3D" id="3.90.190.20">
    <property type="entry name" value="Mur ligase, C-terminal domain"/>
    <property type="match status" value="1"/>
</dbReference>
<name>A0A0W0XZL6_9GAMM</name>
<evidence type="ECO:0000256" key="8">
    <source>
        <dbReference type="ARBA" id="ARBA00022741"/>
    </source>
</evidence>
<evidence type="ECO:0000256" key="7">
    <source>
        <dbReference type="ARBA" id="ARBA00022598"/>
    </source>
</evidence>
<dbReference type="InterPro" id="IPR004101">
    <property type="entry name" value="Mur_ligase_C"/>
</dbReference>
<keyword evidence="16" id="KW-1185">Reference proteome</keyword>
<dbReference type="OrthoDB" id="9803907at2"/>
<dbReference type="AlphaFoldDB" id="A0A0W0XZL6"/>
<dbReference type="Gene3D" id="3.40.1190.10">
    <property type="entry name" value="Mur-like, catalytic domain"/>
    <property type="match status" value="1"/>
</dbReference>
<protein>
    <recommendedName>
        <fullName evidence="6">Cyanophycin synthetase</fullName>
        <ecNumber evidence="5">6.3.2.29</ecNumber>
        <ecNumber evidence="4">6.3.2.30</ecNumber>
    </recommendedName>
    <alternativeName>
        <fullName evidence="10">Cyanophycin synthase</fullName>
    </alternativeName>
</protein>
<evidence type="ECO:0000313" key="16">
    <source>
        <dbReference type="Proteomes" id="UP000054608"/>
    </source>
</evidence>
<dbReference type="NCBIfam" id="NF010623">
    <property type="entry name" value="PRK14016.1"/>
    <property type="match status" value="1"/>
</dbReference>
<dbReference type="SUPFAM" id="SSF56059">
    <property type="entry name" value="Glutathione synthetase ATP-binding domain-like"/>
    <property type="match status" value="1"/>
</dbReference>
<dbReference type="InterPro" id="IPR036565">
    <property type="entry name" value="Mur-like_cat_sf"/>
</dbReference>
<dbReference type="SUPFAM" id="SSF53244">
    <property type="entry name" value="MurD-like peptide ligases, peptide-binding domain"/>
    <property type="match status" value="1"/>
</dbReference>
<evidence type="ECO:0000256" key="1">
    <source>
        <dbReference type="ARBA" id="ARBA00003184"/>
    </source>
</evidence>
<dbReference type="EMBL" id="LNYT01000005">
    <property type="protein sequence ID" value="KTD49764.1"/>
    <property type="molecule type" value="Genomic_DNA"/>
</dbReference>
<accession>A0A0W0XZL6</accession>
<keyword evidence="9 13" id="KW-0067">ATP-binding</keyword>
<dbReference type="PATRIC" id="fig|458.5.peg.407"/>
<comment type="catalytic activity">
    <reaction evidence="11">
        <text>[L-4-(L-arginin-2-N-yl)aspartate](n)-L-aspartate + L-arginine + ATP = [L-4-(L-arginin-2-N-yl)aspartate](n+1) + ADP + phosphate + H(+)</text>
        <dbReference type="Rhea" id="RHEA:23888"/>
        <dbReference type="Rhea" id="RHEA-COMP:13732"/>
        <dbReference type="Rhea" id="RHEA-COMP:13733"/>
        <dbReference type="ChEBI" id="CHEBI:15378"/>
        <dbReference type="ChEBI" id="CHEBI:30616"/>
        <dbReference type="ChEBI" id="CHEBI:32682"/>
        <dbReference type="ChEBI" id="CHEBI:43474"/>
        <dbReference type="ChEBI" id="CHEBI:137986"/>
        <dbReference type="ChEBI" id="CHEBI:137990"/>
        <dbReference type="ChEBI" id="CHEBI:456216"/>
        <dbReference type="EC" id="6.3.2.30"/>
    </reaction>
</comment>
<evidence type="ECO:0000256" key="10">
    <source>
        <dbReference type="ARBA" id="ARBA00031353"/>
    </source>
</evidence>
<dbReference type="EC" id="6.3.2.30" evidence="4"/>
<organism evidence="15 16">
    <name type="scientific">Legionella rubrilucens</name>
    <dbReference type="NCBI Taxonomy" id="458"/>
    <lineage>
        <taxon>Bacteria</taxon>
        <taxon>Pseudomonadati</taxon>
        <taxon>Pseudomonadota</taxon>
        <taxon>Gammaproteobacteria</taxon>
        <taxon>Legionellales</taxon>
        <taxon>Legionellaceae</taxon>
        <taxon>Legionella</taxon>
    </lineage>
</organism>
<dbReference type="PANTHER" id="PTHR23135:SF18">
    <property type="entry name" value="CYANOPHYCIN SYNTHETASE"/>
    <property type="match status" value="1"/>
</dbReference>
<dbReference type="SUPFAM" id="SSF53623">
    <property type="entry name" value="MurD-like peptide ligases, catalytic domain"/>
    <property type="match status" value="1"/>
</dbReference>
<dbReference type="GO" id="GO:0071160">
    <property type="term" value="F:cyanophycin synthetase activity (L-aspartate-adding)"/>
    <property type="evidence" value="ECO:0007669"/>
    <property type="project" value="UniProtKB-EC"/>
</dbReference>
<dbReference type="Pfam" id="PF18921">
    <property type="entry name" value="Cyanophycin_syn"/>
    <property type="match status" value="1"/>
</dbReference>
<dbReference type="Proteomes" id="UP000054608">
    <property type="component" value="Unassembled WGS sequence"/>
</dbReference>
<comment type="similarity">
    <text evidence="2">In the C-terminal section; belongs to the MurCDEF family.</text>
</comment>
<dbReference type="InterPro" id="IPR003135">
    <property type="entry name" value="ATP-grasp_carboxylate-amine"/>
</dbReference>
<dbReference type="GO" id="GO:0071161">
    <property type="term" value="F:cyanophycin synthetase activity (L-arginine-adding)"/>
    <property type="evidence" value="ECO:0007669"/>
    <property type="project" value="UniProtKB-EC"/>
</dbReference>